<protein>
    <submittedName>
        <fullName evidence="1">Uncharacterized protein</fullName>
    </submittedName>
</protein>
<sequence length="197" mass="21948">MNFPNAYTMNGKTYDMDDLAFVGKGRNCFEFAYNLNFSAHEKDFLFDSGADNASGYIKHNLIPDYYNGKIFACDDPAAFQPLDIVIIARTNHYVEDKPLVQSHQLICLQNRNFDAVHFAGINNVSTLKNNVVMNTYTIPASGVQLFSVPIGNTWTVGAHLSDFLQTGGLPLHVFRLPAAGAFPFAQANHWISPKPRQ</sequence>
<accession>A0A7W5FWR4</accession>
<dbReference type="EMBL" id="JACHXD010000017">
    <property type="protein sequence ID" value="MBB3121553.1"/>
    <property type="molecule type" value="Genomic_DNA"/>
</dbReference>
<organism evidence="1 2">
    <name type="scientific">Pseudoduganella violacea</name>
    <dbReference type="NCBI Taxonomy" id="1715466"/>
    <lineage>
        <taxon>Bacteria</taxon>
        <taxon>Pseudomonadati</taxon>
        <taxon>Pseudomonadota</taxon>
        <taxon>Betaproteobacteria</taxon>
        <taxon>Burkholderiales</taxon>
        <taxon>Oxalobacteraceae</taxon>
        <taxon>Telluria group</taxon>
        <taxon>Pseudoduganella</taxon>
    </lineage>
</organism>
<gene>
    <name evidence="1" type="ORF">FHS03_004631</name>
</gene>
<dbReference type="Proteomes" id="UP000541535">
    <property type="component" value="Unassembled WGS sequence"/>
</dbReference>
<name>A0A7W5FWR4_9BURK</name>
<dbReference type="RefSeq" id="WP_183443254.1">
    <property type="nucleotide sequence ID" value="NZ_JACHXD010000017.1"/>
</dbReference>
<proteinExistence type="predicted"/>
<evidence type="ECO:0000313" key="1">
    <source>
        <dbReference type="EMBL" id="MBB3121553.1"/>
    </source>
</evidence>
<reference evidence="1 2" key="1">
    <citation type="submission" date="2020-08" db="EMBL/GenBank/DDBJ databases">
        <title>Genomic Encyclopedia of Type Strains, Phase III (KMG-III): the genomes of soil and plant-associated and newly described type strains.</title>
        <authorList>
            <person name="Whitman W."/>
        </authorList>
    </citation>
    <scope>NUCLEOTIDE SEQUENCE [LARGE SCALE GENOMIC DNA]</scope>
    <source>
        <strain evidence="1 2">CECT 8897</strain>
    </source>
</reference>
<keyword evidence="2" id="KW-1185">Reference proteome</keyword>
<dbReference type="AlphaFoldDB" id="A0A7W5FWR4"/>
<evidence type="ECO:0000313" key="2">
    <source>
        <dbReference type="Proteomes" id="UP000541535"/>
    </source>
</evidence>
<comment type="caution">
    <text evidence="1">The sequence shown here is derived from an EMBL/GenBank/DDBJ whole genome shotgun (WGS) entry which is preliminary data.</text>
</comment>